<evidence type="ECO:0000256" key="8">
    <source>
        <dbReference type="ARBA" id="ARBA00023224"/>
    </source>
</evidence>
<evidence type="ECO:0000313" key="13">
    <source>
        <dbReference type="Proteomes" id="UP001159427"/>
    </source>
</evidence>
<name>A0ABN8LIR4_9CNID</name>
<feature type="transmembrane region" description="Helical" evidence="10">
    <location>
        <begin position="395"/>
        <end position="420"/>
    </location>
</feature>
<sequence>MSFSEASTQLNGTGTAPTETPMDYVKEPLGLRIVRLTVYVIIFLLATFGNALVIFVVYKTRELHTVTGYLIANLAVADLGVGLLCIPFTVVYFELNFYWPFGSVMCKVLPALMPCFVMGSVGTMLAISIDRHQSIVYPFGRRITRSQGKLIMILIWLTALLPAFPMLGVMEIQLAKDWVSCREFWPPTSGLSYQKIYLLCSFALTYAIPLPIMILIYVRIGLKLRLAIKEAADRPGFTQAQATKRIIKMLSAVVICYALCFLPFHTLYFMMDFGGYISRYMYILQSYFQLLMFINSATNPVLYAFLGDQFKKGFKRAIVHLLSRYGAMDPTNASIINRTTTATVASMDYIKEPLASKYLRLIVYSVIFLLTITGNALVLAVVYKIRELHTVTGSLIANLAVADLSVGILCIPFTVLYYEFTYWPFGFALCKIIPATQAICIMASIGTLTAISIERYKAIAYPWEPRFSIYQVRFVIAIVWLIAILVGLPFFAVMQLKDSEGDVLCVENWPIEFFKDVYTLLSFCLTYAIPLPLIAVLYTTVVAKLNKAARETSDSEGFRTAKAKGKVIRMLIMVVVFYFLCFLPYHCTFLWIEFGGGDSYKGIWLLLSYCHVLVYSNSAVNPVLYGFLSKQFRRGFVRLVPCCRLWRKKAKLSRSMFFQSTYNDRTKYQTAVSQCESDV</sequence>
<dbReference type="PRINTS" id="PR00237">
    <property type="entry name" value="GPCRRHODOPSN"/>
</dbReference>
<evidence type="ECO:0000256" key="3">
    <source>
        <dbReference type="ARBA" id="ARBA00022692"/>
    </source>
</evidence>
<evidence type="ECO:0000256" key="10">
    <source>
        <dbReference type="SAM" id="Phobius"/>
    </source>
</evidence>
<feature type="transmembrane region" description="Helical" evidence="10">
    <location>
        <begin position="249"/>
        <end position="271"/>
    </location>
</feature>
<feature type="transmembrane region" description="Helical" evidence="10">
    <location>
        <begin position="517"/>
        <end position="546"/>
    </location>
</feature>
<keyword evidence="8 9" id="KW-0807">Transducer</keyword>
<feature type="transmembrane region" description="Helical" evidence="10">
    <location>
        <begin position="604"/>
        <end position="628"/>
    </location>
</feature>
<feature type="transmembrane region" description="Helical" evidence="10">
    <location>
        <begin position="70"/>
        <end position="93"/>
    </location>
</feature>
<feature type="transmembrane region" description="Helical" evidence="10">
    <location>
        <begin position="150"/>
        <end position="170"/>
    </location>
</feature>
<evidence type="ECO:0000256" key="9">
    <source>
        <dbReference type="RuleBase" id="RU000688"/>
    </source>
</evidence>
<reference evidence="12 13" key="1">
    <citation type="submission" date="2022-05" db="EMBL/GenBank/DDBJ databases">
        <authorList>
            <consortium name="Genoscope - CEA"/>
            <person name="William W."/>
        </authorList>
    </citation>
    <scope>NUCLEOTIDE SEQUENCE [LARGE SCALE GENOMIC DNA]</scope>
</reference>
<dbReference type="SMART" id="SM01381">
    <property type="entry name" value="7TM_GPCR_Srsx"/>
    <property type="match status" value="1"/>
</dbReference>
<dbReference type="PROSITE" id="PS00237">
    <property type="entry name" value="G_PROTEIN_RECEP_F1_1"/>
    <property type="match status" value="2"/>
</dbReference>
<keyword evidence="3 9" id="KW-0812">Transmembrane</keyword>
<proteinExistence type="inferred from homology"/>
<dbReference type="Proteomes" id="UP001159427">
    <property type="component" value="Unassembled WGS sequence"/>
</dbReference>
<dbReference type="InterPro" id="IPR000611">
    <property type="entry name" value="NPY_rcpt"/>
</dbReference>
<keyword evidence="6 10" id="KW-0472">Membrane</keyword>
<organism evidence="12 13">
    <name type="scientific">Porites evermanni</name>
    <dbReference type="NCBI Taxonomy" id="104178"/>
    <lineage>
        <taxon>Eukaryota</taxon>
        <taxon>Metazoa</taxon>
        <taxon>Cnidaria</taxon>
        <taxon>Anthozoa</taxon>
        <taxon>Hexacorallia</taxon>
        <taxon>Scleractinia</taxon>
        <taxon>Fungiina</taxon>
        <taxon>Poritidae</taxon>
        <taxon>Porites</taxon>
    </lineage>
</organism>
<keyword evidence="4 10" id="KW-1133">Transmembrane helix</keyword>
<dbReference type="SUPFAM" id="SSF81321">
    <property type="entry name" value="Family A G protein-coupled receptor-like"/>
    <property type="match status" value="2"/>
</dbReference>
<dbReference type="PANTHER" id="PTHR45695">
    <property type="entry name" value="LEUCOKININ RECEPTOR-RELATED"/>
    <property type="match status" value="1"/>
</dbReference>
<dbReference type="PRINTS" id="PR01012">
    <property type="entry name" value="NRPEPTIDEYR"/>
</dbReference>
<feature type="domain" description="G-protein coupled receptors family 1 profile" evidence="11">
    <location>
        <begin position="374"/>
        <end position="625"/>
    </location>
</feature>
<dbReference type="EMBL" id="CALNXI010000053">
    <property type="protein sequence ID" value="CAH3017024.1"/>
    <property type="molecule type" value="Genomic_DNA"/>
</dbReference>
<comment type="caution">
    <text evidence="12">The sequence shown here is derived from an EMBL/GenBank/DDBJ whole genome shotgun (WGS) entry which is preliminary data.</text>
</comment>
<keyword evidence="7 9" id="KW-0675">Receptor</keyword>
<keyword evidence="13" id="KW-1185">Reference proteome</keyword>
<dbReference type="PANTHER" id="PTHR45695:SF9">
    <property type="entry name" value="LEUCOKININ RECEPTOR"/>
    <property type="match status" value="1"/>
</dbReference>
<evidence type="ECO:0000313" key="12">
    <source>
        <dbReference type="EMBL" id="CAH3017024.1"/>
    </source>
</evidence>
<feature type="transmembrane region" description="Helical" evidence="10">
    <location>
        <begin position="108"/>
        <end position="129"/>
    </location>
</feature>
<dbReference type="Pfam" id="PF00001">
    <property type="entry name" value="7tm_1"/>
    <property type="match status" value="2"/>
</dbReference>
<feature type="transmembrane region" description="Helical" evidence="10">
    <location>
        <begin position="196"/>
        <end position="218"/>
    </location>
</feature>
<feature type="transmembrane region" description="Helical" evidence="10">
    <location>
        <begin position="474"/>
        <end position="494"/>
    </location>
</feature>
<evidence type="ECO:0000256" key="6">
    <source>
        <dbReference type="ARBA" id="ARBA00023136"/>
    </source>
</evidence>
<dbReference type="PROSITE" id="PS50262">
    <property type="entry name" value="G_PROTEIN_RECEP_F1_2"/>
    <property type="match status" value="2"/>
</dbReference>
<protein>
    <recommendedName>
        <fullName evidence="11">G-protein coupled receptors family 1 profile domain-containing protein</fullName>
    </recommendedName>
</protein>
<feature type="domain" description="G-protein coupled receptors family 1 profile" evidence="11">
    <location>
        <begin position="49"/>
        <end position="303"/>
    </location>
</feature>
<feature type="transmembrane region" description="Helical" evidence="10">
    <location>
        <begin position="567"/>
        <end position="592"/>
    </location>
</feature>
<feature type="transmembrane region" description="Helical" evidence="10">
    <location>
        <begin position="361"/>
        <end position="383"/>
    </location>
</feature>
<comment type="similarity">
    <text evidence="2 9">Belongs to the G-protein coupled receptor 1 family.</text>
</comment>
<keyword evidence="5 9" id="KW-0297">G-protein coupled receptor</keyword>
<feature type="transmembrane region" description="Helical" evidence="10">
    <location>
        <begin position="36"/>
        <end position="58"/>
    </location>
</feature>
<evidence type="ECO:0000256" key="2">
    <source>
        <dbReference type="ARBA" id="ARBA00010663"/>
    </source>
</evidence>
<feature type="transmembrane region" description="Helical" evidence="10">
    <location>
        <begin position="432"/>
        <end position="453"/>
    </location>
</feature>
<dbReference type="InterPro" id="IPR000276">
    <property type="entry name" value="GPCR_Rhodpsn"/>
</dbReference>
<dbReference type="InterPro" id="IPR017452">
    <property type="entry name" value="GPCR_Rhodpsn_7TM"/>
</dbReference>
<comment type="subcellular location">
    <subcellularLocation>
        <location evidence="1">Membrane</location>
        <topology evidence="1">Multi-pass membrane protein</topology>
    </subcellularLocation>
</comment>
<accession>A0ABN8LIR4</accession>
<gene>
    <name evidence="12" type="ORF">PEVE_00034748</name>
</gene>
<evidence type="ECO:0000256" key="1">
    <source>
        <dbReference type="ARBA" id="ARBA00004141"/>
    </source>
</evidence>
<evidence type="ECO:0000256" key="4">
    <source>
        <dbReference type="ARBA" id="ARBA00022989"/>
    </source>
</evidence>
<dbReference type="Gene3D" id="1.20.1070.10">
    <property type="entry name" value="Rhodopsin 7-helix transmembrane proteins"/>
    <property type="match status" value="2"/>
</dbReference>
<evidence type="ECO:0000256" key="5">
    <source>
        <dbReference type="ARBA" id="ARBA00023040"/>
    </source>
</evidence>
<evidence type="ECO:0000259" key="11">
    <source>
        <dbReference type="PROSITE" id="PS50262"/>
    </source>
</evidence>
<evidence type="ECO:0000256" key="7">
    <source>
        <dbReference type="ARBA" id="ARBA00023170"/>
    </source>
</evidence>